<keyword evidence="3" id="KW-1185">Reference proteome</keyword>
<accession>A0ABZ0YVQ3</accession>
<feature type="transmembrane region" description="Helical" evidence="1">
    <location>
        <begin position="125"/>
        <end position="148"/>
    </location>
</feature>
<feature type="transmembrane region" description="Helical" evidence="1">
    <location>
        <begin position="95"/>
        <end position="113"/>
    </location>
</feature>
<keyword evidence="1" id="KW-0472">Membrane</keyword>
<sequence>MKSSEVVEIFKGAIESTKQNGIDKVSIEDLEAYTARLEEAVNESPEGVHAGEANMEKYRADLNAWITARQHQYEYNLEMLRSVITVGQSALKSALLINGGAAVAVLAFIGRLFSSESASLSMGGLSLALLQFVWGVLGAAIAAGATYFSQAGYGGEFGSWSRGVGVGGHIVAVLGVFSAYGCFGVGAWQAYSAINLG</sequence>
<dbReference type="Proteomes" id="UP001327459">
    <property type="component" value="Chromosome"/>
</dbReference>
<dbReference type="EMBL" id="CP140153">
    <property type="protein sequence ID" value="WQH16116.1"/>
    <property type="molecule type" value="Genomic_DNA"/>
</dbReference>
<evidence type="ECO:0000313" key="2">
    <source>
        <dbReference type="EMBL" id="WQH16116.1"/>
    </source>
</evidence>
<reference evidence="2 3" key="1">
    <citation type="submission" date="2023-11" db="EMBL/GenBank/DDBJ databases">
        <title>MicrobeMod: A computational toolkit for identifying prokaryotic methylation and restriction-modification with nanopore sequencing.</title>
        <authorList>
            <person name="Crits-Christoph A."/>
            <person name="Kang S.C."/>
            <person name="Lee H."/>
            <person name="Ostrov N."/>
        </authorList>
    </citation>
    <scope>NUCLEOTIDE SEQUENCE [LARGE SCALE GENOMIC DNA]</scope>
    <source>
        <strain evidence="2 3">ATCC 49870</strain>
    </source>
</reference>
<evidence type="ECO:0000313" key="3">
    <source>
        <dbReference type="Proteomes" id="UP001327459"/>
    </source>
</evidence>
<organism evidence="2 3">
    <name type="scientific">Guyparkeria halophila</name>
    <dbReference type="NCBI Taxonomy" id="47960"/>
    <lineage>
        <taxon>Bacteria</taxon>
        <taxon>Pseudomonadati</taxon>
        <taxon>Pseudomonadota</taxon>
        <taxon>Gammaproteobacteria</taxon>
        <taxon>Chromatiales</taxon>
        <taxon>Thioalkalibacteraceae</taxon>
        <taxon>Guyparkeria</taxon>
    </lineage>
</organism>
<name>A0ABZ0YVQ3_9GAMM</name>
<keyword evidence="1" id="KW-1133">Transmembrane helix</keyword>
<protein>
    <submittedName>
        <fullName evidence="2">Uncharacterized protein</fullName>
    </submittedName>
</protein>
<proteinExistence type="predicted"/>
<gene>
    <name evidence="2" type="ORF">SR882_10175</name>
</gene>
<keyword evidence="1" id="KW-0812">Transmembrane</keyword>
<dbReference type="RefSeq" id="WP_322521131.1">
    <property type="nucleotide sequence ID" value="NZ_CP140153.1"/>
</dbReference>
<evidence type="ECO:0000256" key="1">
    <source>
        <dbReference type="SAM" id="Phobius"/>
    </source>
</evidence>
<feature type="transmembrane region" description="Helical" evidence="1">
    <location>
        <begin position="168"/>
        <end position="191"/>
    </location>
</feature>